<keyword evidence="5 8" id="KW-0812">Transmembrane</keyword>
<proteinExistence type="inferred from homology"/>
<keyword evidence="4" id="KW-1003">Cell membrane</keyword>
<dbReference type="EMBL" id="CP018800">
    <property type="protein sequence ID" value="ATX81078.1"/>
    <property type="molecule type" value="Genomic_DNA"/>
</dbReference>
<dbReference type="RefSeq" id="WP_100264595.1">
    <property type="nucleotide sequence ID" value="NZ_CP018800.1"/>
</dbReference>
<keyword evidence="6 8" id="KW-1133">Transmembrane helix</keyword>
<evidence type="ECO:0000256" key="8">
    <source>
        <dbReference type="SAM" id="Phobius"/>
    </source>
</evidence>
<dbReference type="PANTHER" id="PTHR36838:SF1">
    <property type="entry name" value="SLR1864 PROTEIN"/>
    <property type="match status" value="1"/>
</dbReference>
<feature type="transmembrane region" description="Helical" evidence="8">
    <location>
        <begin position="258"/>
        <end position="278"/>
    </location>
</feature>
<feature type="transmembrane region" description="Helical" evidence="8">
    <location>
        <begin position="168"/>
        <end position="186"/>
    </location>
</feature>
<dbReference type="Gene3D" id="1.20.1530.20">
    <property type="match status" value="1"/>
</dbReference>
<dbReference type="AlphaFoldDB" id="A0A2K8L1A3"/>
<evidence type="ECO:0000256" key="1">
    <source>
        <dbReference type="ARBA" id="ARBA00004651"/>
    </source>
</evidence>
<dbReference type="OrthoDB" id="5291198at2"/>
<feature type="transmembrane region" description="Helical" evidence="8">
    <location>
        <begin position="34"/>
        <end position="55"/>
    </location>
</feature>
<keyword evidence="10" id="KW-1185">Reference proteome</keyword>
<sequence length="311" mass="33241">MLNVLLGMALIIVAGVAWKMVLGGKSAETIRSHLAQSVYHIFLPALVLHVLWQFPVGLNTIRIPVVALLSVLLSLLAAFLLYGNGKLVRAFLPGQANRAVGALLLASAFGNFSYLGLPVLSQTFGDWARVVAIHFDLLASTPLLFTIGIILARYYGGSGEGMHPLVSLFRVPAVWAALAGLTLSAAKVPIPVWFDGTLSTLGAAVVPLMLLSVGMALRWQSGWMARIPVLLPVILIQLILMPLIAWSAAIGTGMPDEYLAPVVIEGAMPTMVLGLVICDRFKLDVALYAEAVTLTTALSLLTLPFWLQLLS</sequence>
<evidence type="ECO:0000256" key="4">
    <source>
        <dbReference type="ARBA" id="ARBA00022475"/>
    </source>
</evidence>
<dbReference type="Proteomes" id="UP000231637">
    <property type="component" value="Chromosome"/>
</dbReference>
<evidence type="ECO:0008006" key="11">
    <source>
        <dbReference type="Google" id="ProtNLM"/>
    </source>
</evidence>
<evidence type="ECO:0000256" key="3">
    <source>
        <dbReference type="ARBA" id="ARBA00022448"/>
    </source>
</evidence>
<evidence type="ECO:0000313" key="10">
    <source>
        <dbReference type="Proteomes" id="UP000231637"/>
    </source>
</evidence>
<feature type="transmembrane region" description="Helical" evidence="8">
    <location>
        <begin position="285"/>
        <end position="307"/>
    </location>
</feature>
<name>A0A2K8L1A3_9PROT</name>
<dbReference type="InterPro" id="IPR004776">
    <property type="entry name" value="Mem_transp_PIN-like"/>
</dbReference>
<feature type="transmembrane region" description="Helical" evidence="8">
    <location>
        <begin position="61"/>
        <end position="84"/>
    </location>
</feature>
<comment type="similarity">
    <text evidence="2">Belongs to the auxin efflux carrier (TC 2.A.69) family.</text>
</comment>
<evidence type="ECO:0000256" key="6">
    <source>
        <dbReference type="ARBA" id="ARBA00022989"/>
    </source>
</evidence>
<dbReference type="KEGG" id="mfn:Ga0123462_0200"/>
<keyword evidence="3" id="KW-0813">Transport</keyword>
<protein>
    <recommendedName>
        <fullName evidence="11">Permease</fullName>
    </recommendedName>
</protein>
<dbReference type="PANTHER" id="PTHR36838">
    <property type="entry name" value="AUXIN EFFLUX CARRIER FAMILY PROTEIN"/>
    <property type="match status" value="1"/>
</dbReference>
<accession>A0A2K8L1A3</accession>
<organism evidence="9 10">
    <name type="scientific">Mariprofundus ferrinatatus</name>
    <dbReference type="NCBI Taxonomy" id="1921087"/>
    <lineage>
        <taxon>Bacteria</taxon>
        <taxon>Pseudomonadati</taxon>
        <taxon>Pseudomonadota</taxon>
        <taxon>Candidatius Mariprofundia</taxon>
        <taxon>Mariprofundales</taxon>
        <taxon>Mariprofundaceae</taxon>
        <taxon>Mariprofundus</taxon>
    </lineage>
</organism>
<dbReference type="Pfam" id="PF03547">
    <property type="entry name" value="Mem_trans"/>
    <property type="match status" value="1"/>
</dbReference>
<evidence type="ECO:0000256" key="2">
    <source>
        <dbReference type="ARBA" id="ARBA00010145"/>
    </source>
</evidence>
<evidence type="ECO:0000313" key="9">
    <source>
        <dbReference type="EMBL" id="ATX81078.1"/>
    </source>
</evidence>
<dbReference type="GO" id="GO:0055085">
    <property type="term" value="P:transmembrane transport"/>
    <property type="evidence" value="ECO:0007669"/>
    <property type="project" value="InterPro"/>
</dbReference>
<feature type="transmembrane region" description="Helical" evidence="8">
    <location>
        <begin position="137"/>
        <end position="156"/>
    </location>
</feature>
<reference evidence="9 10" key="1">
    <citation type="submission" date="2016-12" db="EMBL/GenBank/DDBJ databases">
        <title>Isolation and genomic insights into novel planktonic Zetaproteobacteria from stratified waters of the Chesapeake Bay.</title>
        <authorList>
            <person name="McAllister S.M."/>
            <person name="Kato S."/>
            <person name="Chan C.S."/>
            <person name="Chiu B.K."/>
            <person name="Field E.K."/>
        </authorList>
    </citation>
    <scope>NUCLEOTIDE SEQUENCE [LARGE SCALE GENOMIC DNA]</scope>
    <source>
        <strain evidence="9 10">CP-8</strain>
    </source>
</reference>
<keyword evidence="7 8" id="KW-0472">Membrane</keyword>
<comment type="subcellular location">
    <subcellularLocation>
        <location evidence="1">Cell membrane</location>
        <topology evidence="1">Multi-pass membrane protein</topology>
    </subcellularLocation>
</comment>
<feature type="transmembrane region" description="Helical" evidence="8">
    <location>
        <begin position="198"/>
        <end position="217"/>
    </location>
</feature>
<evidence type="ECO:0000256" key="7">
    <source>
        <dbReference type="ARBA" id="ARBA00023136"/>
    </source>
</evidence>
<evidence type="ECO:0000256" key="5">
    <source>
        <dbReference type="ARBA" id="ARBA00022692"/>
    </source>
</evidence>
<feature type="transmembrane region" description="Helical" evidence="8">
    <location>
        <begin position="6"/>
        <end position="22"/>
    </location>
</feature>
<feature type="transmembrane region" description="Helical" evidence="8">
    <location>
        <begin position="96"/>
        <end position="117"/>
    </location>
</feature>
<feature type="transmembrane region" description="Helical" evidence="8">
    <location>
        <begin position="229"/>
        <end position="252"/>
    </location>
</feature>
<dbReference type="InterPro" id="IPR038770">
    <property type="entry name" value="Na+/solute_symporter_sf"/>
</dbReference>
<dbReference type="GO" id="GO:0005886">
    <property type="term" value="C:plasma membrane"/>
    <property type="evidence" value="ECO:0007669"/>
    <property type="project" value="UniProtKB-SubCell"/>
</dbReference>
<gene>
    <name evidence="9" type="ORF">Ga0123462_0200</name>
</gene>